<organism evidence="1 2">
    <name type="scientific">Solanum tuberosum</name>
    <name type="common">Potato</name>
    <dbReference type="NCBI Taxonomy" id="4113"/>
    <lineage>
        <taxon>Eukaryota</taxon>
        <taxon>Viridiplantae</taxon>
        <taxon>Streptophyta</taxon>
        <taxon>Embryophyta</taxon>
        <taxon>Tracheophyta</taxon>
        <taxon>Spermatophyta</taxon>
        <taxon>Magnoliopsida</taxon>
        <taxon>eudicotyledons</taxon>
        <taxon>Gunneridae</taxon>
        <taxon>Pentapetalae</taxon>
        <taxon>asterids</taxon>
        <taxon>lamiids</taxon>
        <taxon>Solanales</taxon>
        <taxon>Solanaceae</taxon>
        <taxon>Solanoideae</taxon>
        <taxon>Solaneae</taxon>
        <taxon>Solanum</taxon>
    </lineage>
</organism>
<accession>A0ABQ7VLM4</accession>
<reference evidence="1 2" key="1">
    <citation type="journal article" date="2021" name="bioRxiv">
        <title>Chromosome-scale and haplotype-resolved genome assembly of a tetraploid potato cultivar.</title>
        <authorList>
            <person name="Sun H."/>
            <person name="Jiao W.-B."/>
            <person name="Krause K."/>
            <person name="Campoy J.A."/>
            <person name="Goel M."/>
            <person name="Folz-Donahue K."/>
            <person name="Kukat C."/>
            <person name="Huettel B."/>
            <person name="Schneeberger K."/>
        </authorList>
    </citation>
    <scope>NUCLEOTIDE SEQUENCE [LARGE SCALE GENOMIC DNA]</scope>
    <source>
        <strain evidence="1">SolTubOtavaFocal</strain>
        <tissue evidence="1">Leaves</tissue>
    </source>
</reference>
<dbReference type="EMBL" id="JAIVGD010000011">
    <property type="protein sequence ID" value="KAH0769449.1"/>
    <property type="molecule type" value="Genomic_DNA"/>
</dbReference>
<comment type="caution">
    <text evidence="1">The sequence shown here is derived from an EMBL/GenBank/DDBJ whole genome shotgun (WGS) entry which is preliminary data.</text>
</comment>
<proteinExistence type="predicted"/>
<sequence>MEETTITIPSSRTYIGLGHSNTLIGSGVYSESFYKASREIFGLRWCYFYLLHSSVGSTNSQG</sequence>
<name>A0ABQ7VLM4_SOLTU</name>
<keyword evidence="2" id="KW-1185">Reference proteome</keyword>
<evidence type="ECO:0000313" key="2">
    <source>
        <dbReference type="Proteomes" id="UP000826656"/>
    </source>
</evidence>
<dbReference type="Proteomes" id="UP000826656">
    <property type="component" value="Unassembled WGS sequence"/>
</dbReference>
<evidence type="ECO:0000313" key="1">
    <source>
        <dbReference type="EMBL" id="KAH0769449.1"/>
    </source>
</evidence>
<protein>
    <submittedName>
        <fullName evidence="1">Uncharacterized protein</fullName>
    </submittedName>
</protein>
<gene>
    <name evidence="1" type="ORF">KY290_013430</name>
</gene>